<evidence type="ECO:0000313" key="5">
    <source>
        <dbReference type="EMBL" id="OIV40554.1"/>
    </source>
</evidence>
<evidence type="ECO:0000256" key="3">
    <source>
        <dbReference type="ARBA" id="ARBA00023163"/>
    </source>
</evidence>
<evidence type="ECO:0000256" key="1">
    <source>
        <dbReference type="ARBA" id="ARBA00023015"/>
    </source>
</evidence>
<dbReference type="InterPro" id="IPR036390">
    <property type="entry name" value="WH_DNA-bd_sf"/>
</dbReference>
<dbReference type="PANTHER" id="PTHR33204:SF29">
    <property type="entry name" value="TRANSCRIPTIONAL REGULATOR"/>
    <property type="match status" value="1"/>
</dbReference>
<keyword evidence="1" id="KW-0805">Transcription regulation</keyword>
<name>A0A1J7CLN6_FLAJO</name>
<accession>A0A1J7CLN6</accession>
<dbReference type="GO" id="GO:0003677">
    <property type="term" value="F:DNA binding"/>
    <property type="evidence" value="ECO:0007669"/>
    <property type="project" value="UniProtKB-KW"/>
</dbReference>
<dbReference type="SUPFAM" id="SSF46785">
    <property type="entry name" value="Winged helix' DNA-binding domain"/>
    <property type="match status" value="1"/>
</dbReference>
<dbReference type="Pfam" id="PF01638">
    <property type="entry name" value="HxlR"/>
    <property type="match status" value="1"/>
</dbReference>
<dbReference type="RefSeq" id="WP_071637756.1">
    <property type="nucleotide sequence ID" value="NZ_MLFK01000009.1"/>
</dbReference>
<sequence length="123" mass="14275">MYEKKIPKDFDCGMSITLEIIGGKWKPCLIDSISKGVRRPSEIHRCHPDATKRVLNLQLKELEDHGVVRKTIYPVLPPKVEYFLTDLGKTLLPLISNMEKWGTNYMPIFNELQQHKRDLQEAV</sequence>
<evidence type="ECO:0000259" key="4">
    <source>
        <dbReference type="PROSITE" id="PS51118"/>
    </source>
</evidence>
<comment type="caution">
    <text evidence="5">The sequence shown here is derived from an EMBL/GenBank/DDBJ whole genome shotgun (WGS) entry which is preliminary data.</text>
</comment>
<organism evidence="5 6">
    <name type="scientific">Flavobacterium johnsoniae</name>
    <name type="common">Cytophaga johnsonae</name>
    <dbReference type="NCBI Taxonomy" id="986"/>
    <lineage>
        <taxon>Bacteria</taxon>
        <taxon>Pseudomonadati</taxon>
        <taxon>Bacteroidota</taxon>
        <taxon>Flavobacteriia</taxon>
        <taxon>Flavobacteriales</taxon>
        <taxon>Flavobacteriaceae</taxon>
        <taxon>Flavobacterium</taxon>
    </lineage>
</organism>
<gene>
    <name evidence="5" type="ORF">BKM63_16885</name>
</gene>
<proteinExistence type="predicted"/>
<protein>
    <submittedName>
        <fullName evidence="5">Transcriptional regulator</fullName>
    </submittedName>
</protein>
<evidence type="ECO:0000313" key="6">
    <source>
        <dbReference type="Proteomes" id="UP000182826"/>
    </source>
</evidence>
<dbReference type="PANTHER" id="PTHR33204">
    <property type="entry name" value="TRANSCRIPTIONAL REGULATOR, MARR FAMILY"/>
    <property type="match status" value="1"/>
</dbReference>
<dbReference type="EMBL" id="MLFK01000009">
    <property type="protein sequence ID" value="OIV40554.1"/>
    <property type="molecule type" value="Genomic_DNA"/>
</dbReference>
<evidence type="ECO:0000256" key="2">
    <source>
        <dbReference type="ARBA" id="ARBA00023125"/>
    </source>
</evidence>
<keyword evidence="3" id="KW-0804">Transcription</keyword>
<dbReference type="InterPro" id="IPR036388">
    <property type="entry name" value="WH-like_DNA-bd_sf"/>
</dbReference>
<feature type="domain" description="HTH hxlR-type" evidence="4">
    <location>
        <begin position="12"/>
        <end position="110"/>
    </location>
</feature>
<dbReference type="AlphaFoldDB" id="A0A1J7CLN6"/>
<reference evidence="5 6" key="1">
    <citation type="submission" date="2016-10" db="EMBL/GenBank/DDBJ databases">
        <title>Draft Genome Sequence of Rhizobacteria Flavobacterium johnsoniae CI04.</title>
        <authorList>
            <person name="Bravo J.I."/>
            <person name="Lozano G.L."/>
            <person name="Handelsman J."/>
        </authorList>
    </citation>
    <scope>NUCLEOTIDE SEQUENCE [LARGE SCALE GENOMIC DNA]</scope>
    <source>
        <strain evidence="5 6">CI04</strain>
    </source>
</reference>
<dbReference type="OrthoDB" id="9797599at2"/>
<dbReference type="InterPro" id="IPR002577">
    <property type="entry name" value="HTH_HxlR"/>
</dbReference>
<keyword evidence="6" id="KW-1185">Reference proteome</keyword>
<dbReference type="PROSITE" id="PS51118">
    <property type="entry name" value="HTH_HXLR"/>
    <property type="match status" value="1"/>
</dbReference>
<keyword evidence="2" id="KW-0238">DNA-binding</keyword>
<dbReference type="Proteomes" id="UP000182826">
    <property type="component" value="Unassembled WGS sequence"/>
</dbReference>
<dbReference type="Gene3D" id="1.10.10.10">
    <property type="entry name" value="Winged helix-like DNA-binding domain superfamily/Winged helix DNA-binding domain"/>
    <property type="match status" value="1"/>
</dbReference>